<protein>
    <submittedName>
        <fullName evidence="3">Uncharacterized protein LOC116288817 isoform X1</fullName>
    </submittedName>
</protein>
<dbReference type="AlphaFoldDB" id="A0A6P8HG15"/>
<name>A0A6P8HG15_ACTTE</name>
<keyword evidence="1" id="KW-0472">Membrane</keyword>
<feature type="transmembrane region" description="Helical" evidence="1">
    <location>
        <begin position="173"/>
        <end position="192"/>
    </location>
</feature>
<dbReference type="RefSeq" id="XP_031551522.1">
    <property type="nucleotide sequence ID" value="XM_031695662.1"/>
</dbReference>
<keyword evidence="1" id="KW-0812">Transmembrane</keyword>
<reference evidence="3" key="1">
    <citation type="submission" date="2025-08" db="UniProtKB">
        <authorList>
            <consortium name="RefSeq"/>
        </authorList>
    </citation>
    <scope>IDENTIFICATION</scope>
    <source>
        <tissue evidence="3">Tentacle</tissue>
    </source>
</reference>
<dbReference type="OrthoDB" id="5958640at2759"/>
<dbReference type="GeneID" id="116288817"/>
<dbReference type="InParanoid" id="A0A6P8HG15"/>
<keyword evidence="2" id="KW-1185">Reference proteome</keyword>
<evidence type="ECO:0000313" key="3">
    <source>
        <dbReference type="RefSeq" id="XP_031551522.1"/>
    </source>
</evidence>
<keyword evidence="1" id="KW-1133">Transmembrane helix</keyword>
<dbReference type="Proteomes" id="UP000515163">
    <property type="component" value="Unplaced"/>
</dbReference>
<evidence type="ECO:0000256" key="1">
    <source>
        <dbReference type="SAM" id="Phobius"/>
    </source>
</evidence>
<evidence type="ECO:0000313" key="2">
    <source>
        <dbReference type="Proteomes" id="UP000515163"/>
    </source>
</evidence>
<dbReference type="KEGG" id="aten:116288817"/>
<accession>A0A6P8HG15</accession>
<sequence length="310" mass="36582">MVMRTNLHGDLPVETAMQYGHDDVAASLIKKMSHLSVQELFRASKAIKAKNDFVELVRQFKMKKTILAILDAMIVPKWPYPTSLHYHNTTVGEWQDLEDHPTHIQVCCDLLDVDKNGRPPSHPDYIYCPKSPFYYLTQQCQTLQKDLIFHPVLRLVSERKWEKYARFWFRFRFLNYCVFVFLLAIAIMSLVANPNKVTLIGVFSRNYAQNIFFTWLLLMSLWFLLDEISEFRREPSQYIRDWTNYWDISRNVILIITIFIRITESHNPLFCFTSSYIRARLVGLFSRTSLASQSFLSSSCSHILYQSLRH</sequence>
<organism evidence="2 3">
    <name type="scientific">Actinia tenebrosa</name>
    <name type="common">Australian red waratah sea anemone</name>
    <dbReference type="NCBI Taxonomy" id="6105"/>
    <lineage>
        <taxon>Eukaryota</taxon>
        <taxon>Metazoa</taxon>
        <taxon>Cnidaria</taxon>
        <taxon>Anthozoa</taxon>
        <taxon>Hexacorallia</taxon>
        <taxon>Actiniaria</taxon>
        <taxon>Actiniidae</taxon>
        <taxon>Actinia</taxon>
    </lineage>
</organism>
<proteinExistence type="predicted"/>
<feature type="transmembrane region" description="Helical" evidence="1">
    <location>
        <begin position="207"/>
        <end position="225"/>
    </location>
</feature>
<gene>
    <name evidence="3" type="primary">LOC116288817</name>
</gene>